<dbReference type="InterPro" id="IPR029058">
    <property type="entry name" value="AB_hydrolase_fold"/>
</dbReference>
<evidence type="ECO:0000256" key="1">
    <source>
        <dbReference type="ARBA" id="ARBA00022801"/>
    </source>
</evidence>
<dbReference type="InterPro" id="IPR050261">
    <property type="entry name" value="FrsA_esterase"/>
</dbReference>
<dbReference type="EMBL" id="VWOJ01000003">
    <property type="protein sequence ID" value="KAA5802423.1"/>
    <property type="molecule type" value="Genomic_DNA"/>
</dbReference>
<accession>A0A5M6ZCF9</accession>
<dbReference type="PANTHER" id="PTHR22946">
    <property type="entry name" value="DIENELACTONE HYDROLASE DOMAIN-CONTAINING PROTEIN-RELATED"/>
    <property type="match status" value="1"/>
</dbReference>
<dbReference type="PANTHER" id="PTHR22946:SF9">
    <property type="entry name" value="POLYKETIDE TRANSFERASE AF380"/>
    <property type="match status" value="1"/>
</dbReference>
<reference evidence="4 5" key="1">
    <citation type="submission" date="2019-09" db="EMBL/GenBank/DDBJ databases">
        <authorList>
            <person name="Kevbrin V."/>
            <person name="Grouzdev D.S."/>
        </authorList>
    </citation>
    <scope>NUCLEOTIDE SEQUENCE [LARGE SCALE GENOMIC DNA]</scope>
    <source>
        <strain evidence="4 5">G-192</strain>
    </source>
</reference>
<name>A0A5M6ZCF9_9PROT</name>
<comment type="caution">
    <text evidence="4">The sequence shown here is derived from an EMBL/GenBank/DDBJ whole genome shotgun (WGS) entry which is preliminary data.</text>
</comment>
<dbReference type="PROSITE" id="PS51257">
    <property type="entry name" value="PROKAR_LIPOPROTEIN"/>
    <property type="match status" value="1"/>
</dbReference>
<gene>
    <name evidence="4" type="ORF">F1654_11425</name>
</gene>
<evidence type="ECO:0000256" key="2">
    <source>
        <dbReference type="SAM" id="SignalP"/>
    </source>
</evidence>
<sequence length="261" mass="27576">MIRAGLAFIALLSAGACASAASAPDFAGHASLHLPEGVEGPVPAVVLLSGCGGVRDVQDDYARAANAQGWAALIVDSHAARGIGRTGSRLLVCTGLRMRGQARADDVFAALDLLRADARIDASALALAGWSHGGWTVLDAMASAEAGERGEGAFEGVRGAFVVYPYCGAIIRARRDPVGAAFPVQPLLAGRDLIASARDCERLFTRQRSKGALIRPSILFDQATHAFDAEDQPWDPRMRYDADEAAEAHALFRRFLRGLEP</sequence>
<dbReference type="Gene3D" id="3.40.50.1820">
    <property type="entry name" value="alpha/beta hydrolase"/>
    <property type="match status" value="1"/>
</dbReference>
<dbReference type="RefSeq" id="WP_150023673.1">
    <property type="nucleotide sequence ID" value="NZ_VWOJ01000003.1"/>
</dbReference>
<organism evidence="4 5">
    <name type="scientific">Alkalicaulis satelles</name>
    <dbReference type="NCBI Taxonomy" id="2609175"/>
    <lineage>
        <taxon>Bacteria</taxon>
        <taxon>Pseudomonadati</taxon>
        <taxon>Pseudomonadota</taxon>
        <taxon>Alphaproteobacteria</taxon>
        <taxon>Maricaulales</taxon>
        <taxon>Maricaulaceae</taxon>
        <taxon>Alkalicaulis</taxon>
    </lineage>
</organism>
<evidence type="ECO:0000313" key="4">
    <source>
        <dbReference type="EMBL" id="KAA5802423.1"/>
    </source>
</evidence>
<keyword evidence="2" id="KW-0732">Signal</keyword>
<dbReference type="GO" id="GO:0052689">
    <property type="term" value="F:carboxylic ester hydrolase activity"/>
    <property type="evidence" value="ECO:0007669"/>
    <property type="project" value="UniProtKB-ARBA"/>
</dbReference>
<dbReference type="InterPro" id="IPR002925">
    <property type="entry name" value="Dienelactn_hydro"/>
</dbReference>
<dbReference type="SUPFAM" id="SSF53474">
    <property type="entry name" value="alpha/beta-Hydrolases"/>
    <property type="match status" value="1"/>
</dbReference>
<feature type="domain" description="Dienelactone hydrolase" evidence="3">
    <location>
        <begin position="31"/>
        <end position="256"/>
    </location>
</feature>
<keyword evidence="1" id="KW-0378">Hydrolase</keyword>
<evidence type="ECO:0000313" key="5">
    <source>
        <dbReference type="Proteomes" id="UP000325122"/>
    </source>
</evidence>
<protein>
    <submittedName>
        <fullName evidence="4">Prolyl oligopeptidase family serine peptidase</fullName>
    </submittedName>
</protein>
<dbReference type="Pfam" id="PF01738">
    <property type="entry name" value="DLH"/>
    <property type="match status" value="1"/>
</dbReference>
<proteinExistence type="predicted"/>
<dbReference type="AlphaFoldDB" id="A0A5M6ZCF9"/>
<feature type="chain" id="PRO_5024378287" evidence="2">
    <location>
        <begin position="19"/>
        <end position="261"/>
    </location>
</feature>
<feature type="signal peptide" evidence="2">
    <location>
        <begin position="1"/>
        <end position="18"/>
    </location>
</feature>
<evidence type="ECO:0000259" key="3">
    <source>
        <dbReference type="Pfam" id="PF01738"/>
    </source>
</evidence>
<keyword evidence="5" id="KW-1185">Reference proteome</keyword>
<dbReference type="Proteomes" id="UP000325122">
    <property type="component" value="Unassembled WGS sequence"/>
</dbReference>